<dbReference type="AlphaFoldDB" id="A0A835W1K8"/>
<name>A0A835W1K8_9CHLO</name>
<sequence>MTWWNNVVAGVLNAIVFSYDILFQTWGMRHLPKHIDDVGGPVEGLTAIVTGPTSGIGEETAAALVRRGAKVVLACRSAARGEELKKRLDAAEAEAGRKQPHIEVRLLDLASLDSVRAFAAAWEAEGRPLHLLINNAGVFTIGAPRSETRDGFEMHMGSNHLGHYLLTLSLLPSLRRGAAQLRAATASSTANGHVGANGSSTAAGAAANGQRVRIVNVSSSYHALATKGISVTDPHLTKPGAYSADFGYAQSKLANILFTRELRRRLAAAGEPELAAGCLALHPGLVCTGVARGLPALMRSAYYAIMGLVLLNSMQGARASIHAATAPSAPAEAAATSGYFNSNCLPIAPAPAAQDDAAALWLWRWSAEQVKLPPAADLPEPST</sequence>
<dbReference type="Proteomes" id="UP000613740">
    <property type="component" value="Unassembled WGS sequence"/>
</dbReference>
<dbReference type="InterPro" id="IPR002347">
    <property type="entry name" value="SDR_fam"/>
</dbReference>
<dbReference type="PANTHER" id="PTHR24320:SF148">
    <property type="entry name" value="NAD(P)-BINDING ROSSMANN-FOLD SUPERFAMILY PROTEIN"/>
    <property type="match status" value="1"/>
</dbReference>
<keyword evidence="5" id="KW-1185">Reference proteome</keyword>
<dbReference type="PANTHER" id="PTHR24320">
    <property type="entry name" value="RETINOL DEHYDROGENASE"/>
    <property type="match status" value="1"/>
</dbReference>
<comment type="caution">
    <text evidence="4">The sequence shown here is derived from an EMBL/GenBank/DDBJ whole genome shotgun (WGS) entry which is preliminary data.</text>
</comment>
<dbReference type="PRINTS" id="PR00080">
    <property type="entry name" value="SDRFAMILY"/>
</dbReference>
<dbReference type="Gene3D" id="3.40.50.720">
    <property type="entry name" value="NAD(P)-binding Rossmann-like Domain"/>
    <property type="match status" value="1"/>
</dbReference>
<dbReference type="SUPFAM" id="SSF51735">
    <property type="entry name" value="NAD(P)-binding Rossmann-fold domains"/>
    <property type="match status" value="1"/>
</dbReference>
<proteinExistence type="inferred from homology"/>
<comment type="similarity">
    <text evidence="1 3">Belongs to the short-chain dehydrogenases/reductases (SDR) family.</text>
</comment>
<organism evidence="4 5">
    <name type="scientific">Chlamydomonas schloesseri</name>
    <dbReference type="NCBI Taxonomy" id="2026947"/>
    <lineage>
        <taxon>Eukaryota</taxon>
        <taxon>Viridiplantae</taxon>
        <taxon>Chlorophyta</taxon>
        <taxon>core chlorophytes</taxon>
        <taxon>Chlorophyceae</taxon>
        <taxon>CS clade</taxon>
        <taxon>Chlamydomonadales</taxon>
        <taxon>Chlamydomonadaceae</taxon>
        <taxon>Chlamydomonas</taxon>
    </lineage>
</organism>
<evidence type="ECO:0000313" key="4">
    <source>
        <dbReference type="EMBL" id="KAG2433604.1"/>
    </source>
</evidence>
<dbReference type="EMBL" id="JAEHOD010000061">
    <property type="protein sequence ID" value="KAG2433604.1"/>
    <property type="molecule type" value="Genomic_DNA"/>
</dbReference>
<dbReference type="OrthoDB" id="191139at2759"/>
<evidence type="ECO:0000256" key="1">
    <source>
        <dbReference type="ARBA" id="ARBA00006484"/>
    </source>
</evidence>
<dbReference type="InterPro" id="IPR036291">
    <property type="entry name" value="NAD(P)-bd_dom_sf"/>
</dbReference>
<reference evidence="4" key="1">
    <citation type="journal article" date="2020" name="bioRxiv">
        <title>Comparative genomics of Chlamydomonas.</title>
        <authorList>
            <person name="Craig R.J."/>
            <person name="Hasan A.R."/>
            <person name="Ness R.W."/>
            <person name="Keightley P.D."/>
        </authorList>
    </citation>
    <scope>NUCLEOTIDE SEQUENCE</scope>
    <source>
        <strain evidence="4">CCAP 11/173</strain>
    </source>
</reference>
<evidence type="ECO:0000313" key="5">
    <source>
        <dbReference type="Proteomes" id="UP000613740"/>
    </source>
</evidence>
<keyword evidence="2" id="KW-0560">Oxidoreductase</keyword>
<evidence type="ECO:0008006" key="6">
    <source>
        <dbReference type="Google" id="ProtNLM"/>
    </source>
</evidence>
<accession>A0A835W1K8</accession>
<evidence type="ECO:0000256" key="2">
    <source>
        <dbReference type="ARBA" id="ARBA00023002"/>
    </source>
</evidence>
<protein>
    <recommendedName>
        <fullName evidence="6">Protochlorophyllide reductase</fullName>
    </recommendedName>
</protein>
<dbReference type="Pfam" id="PF00106">
    <property type="entry name" value="adh_short"/>
    <property type="match status" value="1"/>
</dbReference>
<dbReference type="GO" id="GO:0016491">
    <property type="term" value="F:oxidoreductase activity"/>
    <property type="evidence" value="ECO:0007669"/>
    <property type="project" value="UniProtKB-KW"/>
</dbReference>
<dbReference type="PRINTS" id="PR00081">
    <property type="entry name" value="GDHRDH"/>
</dbReference>
<gene>
    <name evidence="4" type="ORF">HYH02_012534</name>
</gene>
<evidence type="ECO:0000256" key="3">
    <source>
        <dbReference type="RuleBase" id="RU000363"/>
    </source>
</evidence>